<dbReference type="Gene3D" id="4.10.60.10">
    <property type="entry name" value="Zinc finger, CCHC-type"/>
    <property type="match status" value="1"/>
</dbReference>
<evidence type="ECO:0000256" key="1">
    <source>
        <dbReference type="PROSITE-ProRule" id="PRU00047"/>
    </source>
</evidence>
<dbReference type="EMBL" id="BKCJ010050934">
    <property type="protein sequence ID" value="GEW25321.1"/>
    <property type="molecule type" value="Genomic_DNA"/>
</dbReference>
<feature type="compositionally biased region" description="Basic residues" evidence="2">
    <location>
        <begin position="429"/>
        <end position="439"/>
    </location>
</feature>
<dbReference type="GO" id="GO:0003964">
    <property type="term" value="F:RNA-directed DNA polymerase activity"/>
    <property type="evidence" value="ECO:0007669"/>
    <property type="project" value="UniProtKB-KW"/>
</dbReference>
<feature type="compositionally biased region" description="Gly residues" evidence="2">
    <location>
        <begin position="375"/>
        <end position="389"/>
    </location>
</feature>
<dbReference type="InterPro" id="IPR001878">
    <property type="entry name" value="Znf_CCHC"/>
</dbReference>
<feature type="region of interest" description="Disordered" evidence="2">
    <location>
        <begin position="429"/>
        <end position="455"/>
    </location>
</feature>
<evidence type="ECO:0000256" key="2">
    <source>
        <dbReference type="SAM" id="MobiDB-lite"/>
    </source>
</evidence>
<dbReference type="GO" id="GO:0008270">
    <property type="term" value="F:zinc ion binding"/>
    <property type="evidence" value="ECO:0007669"/>
    <property type="project" value="UniProtKB-KW"/>
</dbReference>
<gene>
    <name evidence="4" type="ORF">Tci_197297</name>
</gene>
<evidence type="ECO:0000313" key="4">
    <source>
        <dbReference type="EMBL" id="GEW25321.1"/>
    </source>
</evidence>
<dbReference type="SUPFAM" id="SSF56672">
    <property type="entry name" value="DNA/RNA polymerases"/>
    <property type="match status" value="1"/>
</dbReference>
<keyword evidence="1" id="KW-0479">Metal-binding</keyword>
<sequence length="863" mass="96795">MDICHVDVRYGGLWFGTPVRAKTSAIALVISSAAPVVEMTIVASPTGLCGLVPYSDSDSDSPDEMASPYTTILGPLCYYRCLLEEQAILIRPGEAIPLGRPYRTRPNGPWRVMTARKRVGPLPAHRLAWRRVSPRSSDHRPSSSSLPTDSSLVHSSGLDAAGQAHSRSSTQVVSPGLGYRSVRAPRHSDSSERPLHTSSHSVGLSRKRCRSLTNSVPSSAPVIGLLAPTHADLLPSCKRFRDSYSPETSMEEDTKIDTIKTKDGRELDIIDRDDVRYNIEADPRDDREKFEASAVDTVVLGIDSRSVPMVDEEVIEPAGGDSSSSSRTRDGTVTSIRDDRDDLRRKLRMLESFTERPLEAYEVNRNLGLQNENGNGNGGNGNGNGGNENGDGRGDRLVAQTIRLQDVVRIANNLMDKKLKGYAMKNIEHKRRFNTKPRNNHGQQPPFKRQNTSGQNVARAYTAGNNKKKGYEGPFPYYNRCKLHHERQCTVRCHNCRRIGHLVRDCRSVMFVTTQGTPGPTQKVVTRFECGAQGHYRKNCPKVKNQNGGNKEKVPDARGKAHVLAGGDANPGSNTVTGDKSDDNRSMLSIISCVKAHKYMEKGCQLFLAQVMVKENKDKSEEKRLEDVPTIRDFLKDFPEDLPGLPRIRQVEFQIDLVPGAAPIERAPYRLAPSKMQELSTQLQELLDKGFIRPKGIHVDPVKIESIKDWESPKTPTEIRQFLDQKELNMRQRRWLEMLNNYDCELCYHSRKANVVAIALSRKSRPKPLRVQALVMKIGLNLPVQNLNAKTKARKEENDGDEDLCGMIKNLELRADGTLYLKNRSWIPCFGNLRALIMHESHKSKYLIHPRSDKMYQDLKKLY</sequence>
<feature type="compositionally biased region" description="Basic and acidic residues" evidence="2">
    <location>
        <begin position="186"/>
        <end position="195"/>
    </location>
</feature>
<comment type="caution">
    <text evidence="4">The sequence shown here is derived from an EMBL/GenBank/DDBJ whole genome shotgun (WGS) entry which is preliminary data.</text>
</comment>
<organism evidence="4">
    <name type="scientific">Tanacetum cinerariifolium</name>
    <name type="common">Dalmatian daisy</name>
    <name type="synonym">Chrysanthemum cinerariifolium</name>
    <dbReference type="NCBI Taxonomy" id="118510"/>
    <lineage>
        <taxon>Eukaryota</taxon>
        <taxon>Viridiplantae</taxon>
        <taxon>Streptophyta</taxon>
        <taxon>Embryophyta</taxon>
        <taxon>Tracheophyta</taxon>
        <taxon>Spermatophyta</taxon>
        <taxon>Magnoliopsida</taxon>
        <taxon>eudicotyledons</taxon>
        <taxon>Gunneridae</taxon>
        <taxon>Pentapetalae</taxon>
        <taxon>asterids</taxon>
        <taxon>campanulids</taxon>
        <taxon>Asterales</taxon>
        <taxon>Asteraceae</taxon>
        <taxon>Asteroideae</taxon>
        <taxon>Anthemideae</taxon>
        <taxon>Anthemidinae</taxon>
        <taxon>Tanacetum</taxon>
    </lineage>
</organism>
<feature type="region of interest" description="Disordered" evidence="2">
    <location>
        <begin position="368"/>
        <end position="394"/>
    </location>
</feature>
<dbReference type="Gene3D" id="3.10.10.10">
    <property type="entry name" value="HIV Type 1 Reverse Transcriptase, subunit A, domain 1"/>
    <property type="match status" value="1"/>
</dbReference>
<dbReference type="InterPro" id="IPR032567">
    <property type="entry name" value="RTL1-rel"/>
</dbReference>
<feature type="compositionally biased region" description="Low complexity" evidence="2">
    <location>
        <begin position="142"/>
        <end position="156"/>
    </location>
</feature>
<feature type="region of interest" description="Disordered" evidence="2">
    <location>
        <begin position="315"/>
        <end position="337"/>
    </location>
</feature>
<dbReference type="InterPro" id="IPR043502">
    <property type="entry name" value="DNA/RNA_pol_sf"/>
</dbReference>
<dbReference type="AlphaFoldDB" id="A0A699GTE1"/>
<dbReference type="Pfam" id="PF00098">
    <property type="entry name" value="zf-CCHC"/>
    <property type="match status" value="1"/>
</dbReference>
<keyword evidence="4" id="KW-0808">Transferase</keyword>
<dbReference type="PANTHER" id="PTHR15503">
    <property type="entry name" value="LDOC1 RELATED"/>
    <property type="match status" value="1"/>
</dbReference>
<name>A0A699GTE1_TANCI</name>
<feature type="compositionally biased region" description="Low complexity" evidence="2">
    <location>
        <begin position="319"/>
        <end position="335"/>
    </location>
</feature>
<feature type="compositionally biased region" description="Polar residues" evidence="2">
    <location>
        <begin position="440"/>
        <end position="455"/>
    </location>
</feature>
<keyword evidence="4" id="KW-0695">RNA-directed DNA polymerase</keyword>
<dbReference type="GO" id="GO:0003676">
    <property type="term" value="F:nucleic acid binding"/>
    <property type="evidence" value="ECO:0007669"/>
    <property type="project" value="InterPro"/>
</dbReference>
<protein>
    <submittedName>
        <fullName evidence="4">Reverse transcriptase domain-containing protein</fullName>
    </submittedName>
</protein>
<feature type="domain" description="CCHC-type" evidence="3">
    <location>
        <begin position="492"/>
        <end position="508"/>
    </location>
</feature>
<keyword evidence="1" id="KW-0862">Zinc</keyword>
<dbReference type="PROSITE" id="PS50158">
    <property type="entry name" value="ZF_CCHC"/>
    <property type="match status" value="1"/>
</dbReference>
<keyword evidence="4" id="KW-0548">Nucleotidyltransferase</keyword>
<feature type="region of interest" description="Disordered" evidence="2">
    <location>
        <begin position="126"/>
        <end position="210"/>
    </location>
</feature>
<dbReference type="SMART" id="SM00343">
    <property type="entry name" value="ZnF_C2HC"/>
    <property type="match status" value="2"/>
</dbReference>
<keyword evidence="1" id="KW-0863">Zinc-finger</keyword>
<dbReference type="PANTHER" id="PTHR15503:SF45">
    <property type="entry name" value="RNA-DIRECTED DNA POLYMERASE HOMOLOG"/>
    <property type="match status" value="1"/>
</dbReference>
<accession>A0A699GTE1</accession>
<evidence type="ECO:0000259" key="3">
    <source>
        <dbReference type="PROSITE" id="PS50158"/>
    </source>
</evidence>
<reference evidence="4" key="1">
    <citation type="journal article" date="2019" name="Sci. Rep.">
        <title>Draft genome of Tanacetum cinerariifolium, the natural source of mosquito coil.</title>
        <authorList>
            <person name="Yamashiro T."/>
            <person name="Shiraishi A."/>
            <person name="Satake H."/>
            <person name="Nakayama K."/>
        </authorList>
    </citation>
    <scope>NUCLEOTIDE SEQUENCE</scope>
</reference>
<proteinExistence type="predicted"/>